<dbReference type="InterPro" id="IPR053376">
    <property type="entry name" value="Serine_acetyltransferase"/>
</dbReference>
<dbReference type="PANTHER" id="PTHR42811">
    <property type="entry name" value="SERINE ACETYLTRANSFERASE"/>
    <property type="match status" value="1"/>
</dbReference>
<evidence type="ECO:0000256" key="2">
    <source>
        <dbReference type="ARBA" id="ARBA00022605"/>
    </source>
</evidence>
<gene>
    <name evidence="5" type="primary">cysE</name>
    <name evidence="5" type="ORF">ERS852448_00873</name>
</gene>
<keyword evidence="2" id="KW-0028">Amino-acid biosynthesis</keyword>
<dbReference type="EC" id="2.3.1.30" evidence="5"/>
<dbReference type="Gene3D" id="1.10.3130.10">
    <property type="entry name" value="serine acetyltransferase, domain 1"/>
    <property type="match status" value="1"/>
</dbReference>
<dbReference type="GO" id="GO:0009001">
    <property type="term" value="F:serine O-acetyltransferase activity"/>
    <property type="evidence" value="ECO:0007669"/>
    <property type="project" value="UniProtKB-EC"/>
</dbReference>
<evidence type="ECO:0000256" key="1">
    <source>
        <dbReference type="ARBA" id="ARBA00004876"/>
    </source>
</evidence>
<dbReference type="InterPro" id="IPR011004">
    <property type="entry name" value="Trimer_LpxA-like_sf"/>
</dbReference>
<dbReference type="SUPFAM" id="SSF51161">
    <property type="entry name" value="Trimeric LpxA-like enzymes"/>
    <property type="match status" value="1"/>
</dbReference>
<dbReference type="InterPro" id="IPR045304">
    <property type="entry name" value="LbH_SAT"/>
</dbReference>
<dbReference type="InterPro" id="IPR042122">
    <property type="entry name" value="Ser_AcTrfase_N_sf"/>
</dbReference>
<dbReference type="STRING" id="39490.ERS852448_00873"/>
<accession>A0A173SDI6</accession>
<evidence type="ECO:0000313" key="5">
    <source>
        <dbReference type="EMBL" id="CUM87318.1"/>
    </source>
</evidence>
<proteinExistence type="predicted"/>
<evidence type="ECO:0000256" key="4">
    <source>
        <dbReference type="ARBA" id="ARBA00023315"/>
    </source>
</evidence>
<sequence>MSDMSRNIEGKEAEEILDSILADYERDRTIDKMEDFYDQPNKEVIIDIIEKLLKIIYPGYYRDRAYKSYHANHHLSTLIEDVLYRLSRQIAKVSKFCPKLDGKCREQIEKESYEITVDFLRQIPKIREYLEGDLQAALEGDPAANSYGEIILAYPGLFAITINRLAHELFIRSVPLIPRIMTEYAHSVTGIDIHPGATIGKHFFIDHGTGIVVGETTIIGDNVKIYQGVTLGALSTRGGQKLKNAKRHPTIEDNVTIYSGASILGGETVIGRDSVIGGNAFITKSIPAGTTVSIKGQELQFKQGGKTTMEISNLEQDENWFYII</sequence>
<name>A0A173SDI6_EUBRA</name>
<dbReference type="AlphaFoldDB" id="A0A173SDI6"/>
<protein>
    <submittedName>
        <fullName evidence="5">Serine acetyltransferase</fullName>
        <ecNumber evidence="5">2.3.1.30</ecNumber>
    </submittedName>
</protein>
<evidence type="ECO:0000256" key="3">
    <source>
        <dbReference type="ARBA" id="ARBA00022679"/>
    </source>
</evidence>
<dbReference type="EMBL" id="CYYA01000004">
    <property type="protein sequence ID" value="CUM87318.1"/>
    <property type="molecule type" value="Genomic_DNA"/>
</dbReference>
<dbReference type="GO" id="GO:0008652">
    <property type="term" value="P:amino acid biosynthetic process"/>
    <property type="evidence" value="ECO:0007669"/>
    <property type="project" value="UniProtKB-KW"/>
</dbReference>
<keyword evidence="3 5" id="KW-0808">Transferase</keyword>
<dbReference type="Gene3D" id="2.160.10.10">
    <property type="entry name" value="Hexapeptide repeat proteins"/>
    <property type="match status" value="1"/>
</dbReference>
<organism evidence="5 6">
    <name type="scientific">Eubacterium ramulus</name>
    <dbReference type="NCBI Taxonomy" id="39490"/>
    <lineage>
        <taxon>Bacteria</taxon>
        <taxon>Bacillati</taxon>
        <taxon>Bacillota</taxon>
        <taxon>Clostridia</taxon>
        <taxon>Eubacteriales</taxon>
        <taxon>Eubacteriaceae</taxon>
        <taxon>Eubacterium</taxon>
    </lineage>
</organism>
<dbReference type="Proteomes" id="UP000095492">
    <property type="component" value="Unassembled WGS sequence"/>
</dbReference>
<comment type="pathway">
    <text evidence="1">Amino-acid biosynthesis; L-cysteine biosynthesis; L-cysteine from L-serine: step 1/2.</text>
</comment>
<evidence type="ECO:0000313" key="6">
    <source>
        <dbReference type="Proteomes" id="UP000095492"/>
    </source>
</evidence>
<dbReference type="NCBIfam" id="NF041874">
    <property type="entry name" value="EPS_EpsC"/>
    <property type="match status" value="1"/>
</dbReference>
<reference evidence="5 6" key="1">
    <citation type="submission" date="2015-09" db="EMBL/GenBank/DDBJ databases">
        <authorList>
            <consortium name="Pathogen Informatics"/>
        </authorList>
    </citation>
    <scope>NUCLEOTIDE SEQUENCE [LARGE SCALE GENOMIC DNA]</scope>
    <source>
        <strain evidence="5 6">2789STDY5608891</strain>
    </source>
</reference>
<dbReference type="CDD" id="cd03354">
    <property type="entry name" value="LbH_SAT"/>
    <property type="match status" value="1"/>
</dbReference>
<keyword evidence="4 5" id="KW-0012">Acyltransferase</keyword>